<keyword evidence="1" id="KW-0472">Membrane</keyword>
<dbReference type="EMBL" id="JBHRWR010000021">
    <property type="protein sequence ID" value="MFC3576976.1"/>
    <property type="molecule type" value="Genomic_DNA"/>
</dbReference>
<proteinExistence type="predicted"/>
<evidence type="ECO:0000313" key="2">
    <source>
        <dbReference type="EMBL" id="MFC3576976.1"/>
    </source>
</evidence>
<reference evidence="3" key="1">
    <citation type="journal article" date="2019" name="Int. J. Syst. Evol. Microbiol.">
        <title>The Global Catalogue of Microorganisms (GCM) 10K type strain sequencing project: providing services to taxonomists for standard genome sequencing and annotation.</title>
        <authorList>
            <consortium name="The Broad Institute Genomics Platform"/>
            <consortium name="The Broad Institute Genome Sequencing Center for Infectious Disease"/>
            <person name="Wu L."/>
            <person name="Ma J."/>
        </authorList>
    </citation>
    <scope>NUCLEOTIDE SEQUENCE [LARGE SCALE GENOMIC DNA]</scope>
    <source>
        <strain evidence="3">CGMCC 4.7035</strain>
    </source>
</reference>
<feature type="transmembrane region" description="Helical" evidence="1">
    <location>
        <begin position="461"/>
        <end position="481"/>
    </location>
</feature>
<gene>
    <name evidence="2" type="ORF">ACFOZ0_27600</name>
</gene>
<evidence type="ECO:0000313" key="3">
    <source>
        <dbReference type="Proteomes" id="UP001595701"/>
    </source>
</evidence>
<dbReference type="RefSeq" id="WP_310780557.1">
    <property type="nucleotide sequence ID" value="NZ_JBHRWR010000021.1"/>
</dbReference>
<keyword evidence="1" id="KW-1133">Transmembrane helix</keyword>
<feature type="transmembrane region" description="Helical" evidence="1">
    <location>
        <begin position="284"/>
        <end position="307"/>
    </location>
</feature>
<feature type="transmembrane region" description="Helical" evidence="1">
    <location>
        <begin position="382"/>
        <end position="401"/>
    </location>
</feature>
<protein>
    <submittedName>
        <fullName evidence="2">Amino acid transporter</fullName>
    </submittedName>
</protein>
<name>A0ABV7SJX5_9ACTN</name>
<feature type="transmembrane region" description="Helical" evidence="1">
    <location>
        <begin position="232"/>
        <end position="253"/>
    </location>
</feature>
<keyword evidence="3" id="KW-1185">Reference proteome</keyword>
<sequence>MAATEHARPSRLRAWMLEGLSDMGKGAPQGPHAEPEPPHKGQRWWRVMCLTGVDYFSTLGYQPGIAALAAGLLSPIATVVLVIVTLAGALPVYRRVAKESPHGQGSIAMLERLLSFWKGKLFVLTLLGFAATDFLITITLSAADASTHLVENPHLAGALHGRQMLITLLLVALLGAVFLKGFLEAIGVAVSLVGIYLALNAVVVVVGLWHVLTAGHVVTDWTSALTAEHGNVFVMVGLALIVFPKLALGLSGFETGVAVMPHVEGDPGDTEEKPTGRIRDTRKLLTTAAVIMSVFLITTSFITTLLIPANEFKPGGPANGRALAYLAHDYLGNTFGTVYDISTIAILWFAGASAMAGLLNLMPRYLPRYGMAPHWARAVRPMVIVFTLVAFLVTWIFDANVDKQGGAYATGVLVLISSAAIAVTIAARKARQKGWTIAFAVIATVFLYTTVANVIERPDGVKIGACFIAGIILLSLGSRLARSFELRVTSMTMDDMAERFVRDIASRRIRFIANEPEERDITEYRDKIEQIRNDNDLPPQEDFVFVEVTVGDPSEFEASMNVRGEVMHGRYRVLTLESSSIPNALAALCLHVRDSTGCIPHIYFEWTEGNPFANFLRFFLFGQGEVAPVTREVLREAEPDRKRRPRVHVG</sequence>
<evidence type="ECO:0000256" key="1">
    <source>
        <dbReference type="SAM" id="Phobius"/>
    </source>
</evidence>
<feature type="transmembrane region" description="Helical" evidence="1">
    <location>
        <begin position="65"/>
        <end position="90"/>
    </location>
</feature>
<feature type="transmembrane region" description="Helical" evidence="1">
    <location>
        <begin position="341"/>
        <end position="361"/>
    </location>
</feature>
<keyword evidence="1" id="KW-0812">Transmembrane</keyword>
<feature type="transmembrane region" description="Helical" evidence="1">
    <location>
        <begin position="434"/>
        <end position="455"/>
    </location>
</feature>
<dbReference type="Proteomes" id="UP001595701">
    <property type="component" value="Unassembled WGS sequence"/>
</dbReference>
<feature type="transmembrane region" description="Helical" evidence="1">
    <location>
        <begin position="121"/>
        <end position="143"/>
    </location>
</feature>
<feature type="transmembrane region" description="Helical" evidence="1">
    <location>
        <begin position="407"/>
        <end position="427"/>
    </location>
</feature>
<organism evidence="2 3">
    <name type="scientific">Streptomyces yaanensis</name>
    <dbReference type="NCBI Taxonomy" id="1142239"/>
    <lineage>
        <taxon>Bacteria</taxon>
        <taxon>Bacillati</taxon>
        <taxon>Actinomycetota</taxon>
        <taxon>Actinomycetes</taxon>
        <taxon>Kitasatosporales</taxon>
        <taxon>Streptomycetaceae</taxon>
        <taxon>Streptomyces</taxon>
    </lineage>
</organism>
<feature type="transmembrane region" description="Helical" evidence="1">
    <location>
        <begin position="163"/>
        <end position="183"/>
    </location>
</feature>
<accession>A0ABV7SJX5</accession>
<feature type="transmembrane region" description="Helical" evidence="1">
    <location>
        <begin position="190"/>
        <end position="212"/>
    </location>
</feature>
<comment type="caution">
    <text evidence="2">The sequence shown here is derived from an EMBL/GenBank/DDBJ whole genome shotgun (WGS) entry which is preliminary data.</text>
</comment>